<dbReference type="STRING" id="7574.A0A1S3JRK5"/>
<dbReference type="Pfam" id="PF13374">
    <property type="entry name" value="TPR_10"/>
    <property type="match status" value="1"/>
</dbReference>
<accession>A0A1S3JRK5</accession>
<gene>
    <name evidence="4" type="primary">LOC106175489</name>
</gene>
<dbReference type="KEGG" id="lak:106175489"/>
<dbReference type="OrthoDB" id="5985681at2759"/>
<dbReference type="SUPFAM" id="SSF48452">
    <property type="entry name" value="TPR-like"/>
    <property type="match status" value="2"/>
</dbReference>
<dbReference type="GeneID" id="106175489"/>
<dbReference type="InterPro" id="IPR011990">
    <property type="entry name" value="TPR-like_helical_dom_sf"/>
</dbReference>
<evidence type="ECO:0000256" key="1">
    <source>
        <dbReference type="ARBA" id="ARBA00022737"/>
    </source>
</evidence>
<dbReference type="PANTHER" id="PTHR45641">
    <property type="entry name" value="TETRATRICOPEPTIDE REPEAT PROTEIN (AFU_ORTHOLOGUE AFUA_6G03870)"/>
    <property type="match status" value="1"/>
</dbReference>
<protein>
    <submittedName>
        <fullName evidence="4">Uncharacterized protein LOC106175489</fullName>
    </submittedName>
</protein>
<evidence type="ECO:0000313" key="3">
    <source>
        <dbReference type="Proteomes" id="UP000085678"/>
    </source>
</evidence>
<name>A0A1S3JRK5_LINAN</name>
<dbReference type="InParanoid" id="A0A1S3JRK5"/>
<dbReference type="PANTHER" id="PTHR45641:SF1">
    <property type="entry name" value="AAA+ ATPASE DOMAIN-CONTAINING PROTEIN"/>
    <property type="match status" value="1"/>
</dbReference>
<dbReference type="AlphaFoldDB" id="A0A1S3JRK5"/>
<dbReference type="Proteomes" id="UP000085678">
    <property type="component" value="Unplaced"/>
</dbReference>
<dbReference type="RefSeq" id="XP_013412972.1">
    <property type="nucleotide sequence ID" value="XM_013557518.1"/>
</dbReference>
<evidence type="ECO:0000313" key="4">
    <source>
        <dbReference type="RefSeq" id="XP_013412972.1"/>
    </source>
</evidence>
<reference evidence="4" key="1">
    <citation type="submission" date="2025-08" db="UniProtKB">
        <authorList>
            <consortium name="RefSeq"/>
        </authorList>
    </citation>
    <scope>IDENTIFICATION</scope>
    <source>
        <tissue evidence="4">Gonads</tissue>
    </source>
</reference>
<keyword evidence="1" id="KW-0677">Repeat</keyword>
<sequence>MEAVAIFCKPRFQYKPLVAETVSTLAHVLYTLAIYRVSLQAYYALLSFKTEARAVKNDREVALIRRMLGCIHYKLAEYKEATENVLKALEWYHQDQGSSINIPLCFHTLGLIHGESGNLPRALEMFQNTLQWCEAHGDEEIKMVCLFSIEMAKLLCAASDFDKADEEFTASVQQHLSLCDEKVEHNQNGVGIDFNIGRARRMSRDCDTRGAVLEMRRGFRRILGDYPYTSLNLIVFVELLFLRPEHSDFHSLLDSACKVFQEVCDNEDTAIMFLFKALHAGKDEAMSDYNHALEILRQILGDHLLTVITLRNKAQFLQGIRIMDESCAAYRESLSMVSRIVCDHPLHATVLHELGLVMADLGLKDDGLWHCERALEMRQRILGEDHKSTIESKKAVRSLADTFEELDLCGDSEDEW</sequence>
<organism evidence="3 4">
    <name type="scientific">Lingula anatina</name>
    <name type="common">Brachiopod</name>
    <name type="synonym">Lingula unguis</name>
    <dbReference type="NCBI Taxonomy" id="7574"/>
    <lineage>
        <taxon>Eukaryota</taxon>
        <taxon>Metazoa</taxon>
        <taxon>Spiralia</taxon>
        <taxon>Lophotrochozoa</taxon>
        <taxon>Brachiopoda</taxon>
        <taxon>Linguliformea</taxon>
        <taxon>Lingulata</taxon>
        <taxon>Lingulida</taxon>
        <taxon>Linguloidea</taxon>
        <taxon>Lingulidae</taxon>
        <taxon>Lingula</taxon>
    </lineage>
</organism>
<evidence type="ECO:0000256" key="2">
    <source>
        <dbReference type="ARBA" id="ARBA00022803"/>
    </source>
</evidence>
<keyword evidence="3" id="KW-1185">Reference proteome</keyword>
<proteinExistence type="predicted"/>
<dbReference type="Gene3D" id="1.25.40.10">
    <property type="entry name" value="Tetratricopeptide repeat domain"/>
    <property type="match status" value="2"/>
</dbReference>
<keyword evidence="2" id="KW-0802">TPR repeat</keyword>